<keyword evidence="4" id="KW-1185">Reference proteome</keyword>
<dbReference type="PANTHER" id="PTHR43268">
    <property type="entry name" value="THIOSULFATE SULFURTRANSFERASE/RHODANESE-LIKE DOMAIN-CONTAINING PROTEIN 2"/>
    <property type="match status" value="1"/>
</dbReference>
<reference evidence="3 4" key="1">
    <citation type="journal article" date="2018" name="Nat. Ecol. Evol.">
        <title>Shark genomes provide insights into elasmobranch evolution and the origin of vertebrates.</title>
        <authorList>
            <person name="Hara Y"/>
            <person name="Yamaguchi K"/>
            <person name="Onimaru K"/>
            <person name="Kadota M"/>
            <person name="Koyanagi M"/>
            <person name="Keeley SD"/>
            <person name="Tatsumi K"/>
            <person name="Tanaka K"/>
            <person name="Motone F"/>
            <person name="Kageyama Y"/>
            <person name="Nozu R"/>
            <person name="Adachi N"/>
            <person name="Nishimura O"/>
            <person name="Nakagawa R"/>
            <person name="Tanegashima C"/>
            <person name="Kiyatake I"/>
            <person name="Matsumoto R"/>
            <person name="Murakumo K"/>
            <person name="Nishida K"/>
            <person name="Terakita A"/>
            <person name="Kuratani S"/>
            <person name="Sato K"/>
            <person name="Hyodo S Kuraku.S."/>
        </authorList>
    </citation>
    <scope>NUCLEOTIDE SEQUENCE [LARGE SCALE GENOMIC DNA]</scope>
</reference>
<dbReference type="OrthoDB" id="25002at2759"/>
<dbReference type="SMART" id="SM00450">
    <property type="entry name" value="RHOD"/>
    <property type="match status" value="1"/>
</dbReference>
<dbReference type="Proteomes" id="UP000288216">
    <property type="component" value="Unassembled WGS sequence"/>
</dbReference>
<dbReference type="PANTHER" id="PTHR43268:SF6">
    <property type="entry name" value="THIOSULFATE SULFURTRANSFERASE_RHODANESE-LIKE DOMAIN-CONTAINING PROTEIN 2"/>
    <property type="match status" value="1"/>
</dbReference>
<evidence type="ECO:0000256" key="1">
    <source>
        <dbReference type="ARBA" id="ARBA00069711"/>
    </source>
</evidence>
<dbReference type="EMBL" id="BFAA01003678">
    <property type="protein sequence ID" value="GCB60471.1"/>
    <property type="molecule type" value="Genomic_DNA"/>
</dbReference>
<dbReference type="PROSITE" id="PS50206">
    <property type="entry name" value="RHODANESE_3"/>
    <property type="match status" value="1"/>
</dbReference>
<organism evidence="3 4">
    <name type="scientific">Scyliorhinus torazame</name>
    <name type="common">Cloudy catshark</name>
    <name type="synonym">Catulus torazame</name>
    <dbReference type="NCBI Taxonomy" id="75743"/>
    <lineage>
        <taxon>Eukaryota</taxon>
        <taxon>Metazoa</taxon>
        <taxon>Chordata</taxon>
        <taxon>Craniata</taxon>
        <taxon>Vertebrata</taxon>
        <taxon>Chondrichthyes</taxon>
        <taxon>Elasmobranchii</taxon>
        <taxon>Galeomorphii</taxon>
        <taxon>Galeoidea</taxon>
        <taxon>Carcharhiniformes</taxon>
        <taxon>Scyliorhinidae</taxon>
        <taxon>Scyliorhinus</taxon>
    </lineage>
</organism>
<evidence type="ECO:0000313" key="3">
    <source>
        <dbReference type="EMBL" id="GCB60471.1"/>
    </source>
</evidence>
<accession>A0A401NHW7</accession>
<proteinExistence type="predicted"/>
<dbReference type="CDD" id="cd01518">
    <property type="entry name" value="RHOD_YceA"/>
    <property type="match status" value="1"/>
</dbReference>
<dbReference type="SUPFAM" id="SSF52821">
    <property type="entry name" value="Rhodanese/Cell cycle control phosphatase"/>
    <property type="match status" value="1"/>
</dbReference>
<dbReference type="Pfam" id="PF17773">
    <property type="entry name" value="UPF0176_N"/>
    <property type="match status" value="1"/>
</dbReference>
<dbReference type="Gene3D" id="3.40.250.10">
    <property type="entry name" value="Rhodanese-like domain"/>
    <property type="match status" value="1"/>
</dbReference>
<name>A0A401NHW7_SCYTO</name>
<dbReference type="STRING" id="75743.A0A401NHW7"/>
<dbReference type="Pfam" id="PF12368">
    <property type="entry name" value="Rhodanese_C"/>
    <property type="match status" value="1"/>
</dbReference>
<dbReference type="AlphaFoldDB" id="A0A401NHW7"/>
<evidence type="ECO:0000313" key="4">
    <source>
        <dbReference type="Proteomes" id="UP000288216"/>
    </source>
</evidence>
<dbReference type="InterPro" id="IPR022111">
    <property type="entry name" value="Rhodanese_C"/>
</dbReference>
<sequence length="482" mass="55278">MPFYPSMPEPDVENCEKWRELNGRPARANPSRKRRGPARKRAFALFIKSRQVSKIGNTSPQELGGRNVHWECCGKQFEEVEDIHKHVANEHMSEVLQQTEAIFKVLPQNNIQLMRKHDSSDNNVALPQHNGTKEVFDISKWLPDISHINFEELTCAAGEVLLYYSYCDIEEPQVICTWQKTLCRQLHFTGKVRISKEGINGTVGGCKTATELYIQTMLSHPLFQAMSTEDFKRSAGGSHCFQDLRVGVFKEVVPMGVDPEKVSYKDAGIHLTPEEFHRKVEALSNNAQIRKDTILLDCRNFYESKIGNFQHCIAPNIRKFSYFPDYVDTNLECFKDKQVLMYCTGGIRCERGSAYLRSKDVCKEVYQLKGGIHKYLEQFPSGFYRGKLFVFDNRYAISANDDVIAECRYCGVPWDEYRLCSTSYCCQLVLSCVHCREKGLLACCIACQEKGNSTSETQSGRPRKEECECTQKRVRIPVMFPH</sequence>
<dbReference type="InterPro" id="IPR036873">
    <property type="entry name" value="Rhodanese-like_dom_sf"/>
</dbReference>
<feature type="domain" description="Rhodanese" evidence="2">
    <location>
        <begin position="289"/>
        <end position="384"/>
    </location>
</feature>
<dbReference type="FunFam" id="3.40.250.10:FF:000022">
    <property type="entry name" value="Thiosulfate sulfurtransferase/rhodanese-like domain-containing protein 2"/>
    <property type="match status" value="1"/>
</dbReference>
<dbReference type="OMA" id="GNCWGFW"/>
<protein>
    <recommendedName>
        <fullName evidence="1">Thiosulfate sulfurtransferase/rhodanese-like domain-containing protein 2</fullName>
    </recommendedName>
</protein>
<dbReference type="Pfam" id="PF00581">
    <property type="entry name" value="Rhodanese"/>
    <property type="match status" value="1"/>
</dbReference>
<dbReference type="InterPro" id="IPR001763">
    <property type="entry name" value="Rhodanese-like_dom"/>
</dbReference>
<dbReference type="InterPro" id="IPR020936">
    <property type="entry name" value="TrhO"/>
</dbReference>
<dbReference type="Pfam" id="PF23949">
    <property type="entry name" value="TSTD2_N"/>
    <property type="match status" value="1"/>
</dbReference>
<dbReference type="Gene3D" id="3.30.70.100">
    <property type="match status" value="1"/>
</dbReference>
<dbReference type="InterPro" id="IPR057944">
    <property type="entry name" value="TSTD2_N"/>
</dbReference>
<dbReference type="InterPro" id="IPR040503">
    <property type="entry name" value="TRHO_N"/>
</dbReference>
<evidence type="ECO:0000259" key="2">
    <source>
        <dbReference type="PROSITE" id="PS50206"/>
    </source>
</evidence>
<gene>
    <name evidence="3" type="ORF">scyTo_0009182</name>
</gene>
<comment type="caution">
    <text evidence="3">The sequence shown here is derived from an EMBL/GenBank/DDBJ whole genome shotgun (WGS) entry which is preliminary data.</text>
</comment>